<evidence type="ECO:0000313" key="3">
    <source>
        <dbReference type="Proteomes" id="UP000053263"/>
    </source>
</evidence>
<dbReference type="Proteomes" id="UP000053263">
    <property type="component" value="Unassembled WGS sequence"/>
</dbReference>
<accession>A0A0C9SK76</accession>
<evidence type="ECO:0000256" key="1">
    <source>
        <dbReference type="SAM" id="MobiDB-lite"/>
    </source>
</evidence>
<evidence type="ECO:0000313" key="2">
    <source>
        <dbReference type="EMBL" id="KII83251.1"/>
    </source>
</evidence>
<dbReference type="HOGENOM" id="CLU_2373666_0_0_1"/>
<gene>
    <name evidence="2" type="ORF">PLICRDRAFT_180520</name>
</gene>
<feature type="compositionally biased region" description="Basic and acidic residues" evidence="1">
    <location>
        <begin position="33"/>
        <end position="58"/>
    </location>
</feature>
<feature type="compositionally biased region" description="Basic and acidic residues" evidence="1">
    <location>
        <begin position="81"/>
        <end position="95"/>
    </location>
</feature>
<protein>
    <submittedName>
        <fullName evidence="2">Uncharacterized protein</fullName>
    </submittedName>
</protein>
<dbReference type="EMBL" id="KN832579">
    <property type="protein sequence ID" value="KII83251.1"/>
    <property type="molecule type" value="Genomic_DNA"/>
</dbReference>
<feature type="region of interest" description="Disordered" evidence="1">
    <location>
        <begin position="33"/>
        <end position="95"/>
    </location>
</feature>
<sequence length="95" mass="10864">MPTAVFAANLTAGPKRGYDILTIDDEEEIDEHRVMLSDPASDDKEDRTQEHNPKDRNNKSKPMPDQTMSQRDEQPEELECDNDHGLDIRKITLSI</sequence>
<proteinExistence type="predicted"/>
<name>A0A0C9SK76_PLICR</name>
<keyword evidence="3" id="KW-1185">Reference proteome</keyword>
<reference evidence="2 3" key="1">
    <citation type="submission" date="2014-06" db="EMBL/GenBank/DDBJ databases">
        <title>Evolutionary Origins and Diversification of the Mycorrhizal Mutualists.</title>
        <authorList>
            <consortium name="DOE Joint Genome Institute"/>
            <consortium name="Mycorrhizal Genomics Consortium"/>
            <person name="Kohler A."/>
            <person name="Kuo A."/>
            <person name="Nagy L.G."/>
            <person name="Floudas D."/>
            <person name="Copeland A."/>
            <person name="Barry K.W."/>
            <person name="Cichocki N."/>
            <person name="Veneault-Fourrey C."/>
            <person name="LaButti K."/>
            <person name="Lindquist E.A."/>
            <person name="Lipzen A."/>
            <person name="Lundell T."/>
            <person name="Morin E."/>
            <person name="Murat C."/>
            <person name="Riley R."/>
            <person name="Ohm R."/>
            <person name="Sun H."/>
            <person name="Tunlid A."/>
            <person name="Henrissat B."/>
            <person name="Grigoriev I.V."/>
            <person name="Hibbett D.S."/>
            <person name="Martin F."/>
        </authorList>
    </citation>
    <scope>NUCLEOTIDE SEQUENCE [LARGE SCALE GENOMIC DNA]</scope>
    <source>
        <strain evidence="2 3">FD-325 SS-3</strain>
    </source>
</reference>
<dbReference type="AlphaFoldDB" id="A0A0C9SK76"/>
<organism evidence="2 3">
    <name type="scientific">Plicaturopsis crispa FD-325 SS-3</name>
    <dbReference type="NCBI Taxonomy" id="944288"/>
    <lineage>
        <taxon>Eukaryota</taxon>
        <taxon>Fungi</taxon>
        <taxon>Dikarya</taxon>
        <taxon>Basidiomycota</taxon>
        <taxon>Agaricomycotina</taxon>
        <taxon>Agaricomycetes</taxon>
        <taxon>Agaricomycetidae</taxon>
        <taxon>Amylocorticiales</taxon>
        <taxon>Amylocorticiaceae</taxon>
        <taxon>Plicatura</taxon>
        <taxon>Plicaturopsis crispa</taxon>
    </lineage>
</organism>